<evidence type="ECO:0000313" key="11">
    <source>
        <dbReference type="EMBL" id="KLE02497.1"/>
    </source>
</evidence>
<reference evidence="11 12" key="1">
    <citation type="submission" date="2014-01" db="EMBL/GenBank/DDBJ databases">
        <title>Development of a Comparative Genomic Fingerprinting Assay for High Resolution Genotyping of Arcobacter butzleri.</title>
        <authorList>
            <person name="Webb A.L."/>
            <person name="Inglis G.D."/>
            <person name="Kruczkiewicz P."/>
            <person name="Selinger L.B."/>
            <person name="Taboada E.N."/>
        </authorList>
    </citation>
    <scope>NUCLEOTIDE SEQUENCE [LARGE SCALE GENOMIC DNA]</scope>
    <source>
        <strain evidence="11 12">L348</strain>
    </source>
</reference>
<dbReference type="GO" id="GO:0018104">
    <property type="term" value="P:peptidoglycan-protein cross-linking"/>
    <property type="evidence" value="ECO:0007669"/>
    <property type="project" value="TreeGrafter"/>
</dbReference>
<evidence type="ECO:0000256" key="8">
    <source>
        <dbReference type="ARBA" id="ARBA00023316"/>
    </source>
</evidence>
<dbReference type="InterPro" id="IPR005490">
    <property type="entry name" value="LD_TPept_cat_dom"/>
</dbReference>
<organism evidence="11 12">
    <name type="scientific">Aliarcobacter butzleri L348</name>
    <dbReference type="NCBI Taxonomy" id="1447256"/>
    <lineage>
        <taxon>Bacteria</taxon>
        <taxon>Pseudomonadati</taxon>
        <taxon>Campylobacterota</taxon>
        <taxon>Epsilonproteobacteria</taxon>
        <taxon>Campylobacterales</taxon>
        <taxon>Arcobacteraceae</taxon>
        <taxon>Aliarcobacter</taxon>
    </lineage>
</organism>
<dbReference type="GO" id="GO:0005576">
    <property type="term" value="C:extracellular region"/>
    <property type="evidence" value="ECO:0007669"/>
    <property type="project" value="TreeGrafter"/>
</dbReference>
<keyword evidence="4" id="KW-0808">Transferase</keyword>
<comment type="similarity">
    <text evidence="2">Belongs to the YkuD family.</text>
</comment>
<dbReference type="GO" id="GO:0016757">
    <property type="term" value="F:glycosyltransferase activity"/>
    <property type="evidence" value="ECO:0007669"/>
    <property type="project" value="UniProtKB-KW"/>
</dbReference>
<gene>
    <name evidence="11" type="ORF">AA20_00835</name>
</gene>
<keyword evidence="5" id="KW-0378">Hydrolase</keyword>
<evidence type="ECO:0000256" key="3">
    <source>
        <dbReference type="ARBA" id="ARBA00022676"/>
    </source>
</evidence>
<dbReference type="GO" id="GO:0071555">
    <property type="term" value="P:cell wall organization"/>
    <property type="evidence" value="ECO:0007669"/>
    <property type="project" value="UniProtKB-UniRule"/>
</dbReference>
<dbReference type="InterPro" id="IPR038063">
    <property type="entry name" value="Transpep_catalytic_dom"/>
</dbReference>
<dbReference type="Gene3D" id="2.40.440.10">
    <property type="entry name" value="L,D-transpeptidase catalytic domain-like"/>
    <property type="match status" value="1"/>
</dbReference>
<comment type="pathway">
    <text evidence="1 9">Cell wall biogenesis; peptidoglycan biosynthesis.</text>
</comment>
<sequence length="245" mass="28009">MIKNIFVFFIVFSSYLYANNEKDSVFEVKEFLIKTSNYLKEQINLKKISFDEEKFFEDFSVIGTKDITRYTPKLSTFKKVDNLLSPMGAYDSLIIEVDSSKNLMKVNAKYDKKIENLKTYKVSTAKKDIKKPLGVGQITSITLNPVWYPTVDTIQSFKKRGIDLPKVVKAGDKLNYMGSAKINLTHKVDGKETFRIHGTINEKTIGSYESSGCIRMKNSEVVELVGLLNEFIDFKSMDDIKVVLK</sequence>
<evidence type="ECO:0000256" key="5">
    <source>
        <dbReference type="ARBA" id="ARBA00022801"/>
    </source>
</evidence>
<evidence type="ECO:0000256" key="7">
    <source>
        <dbReference type="ARBA" id="ARBA00022984"/>
    </source>
</evidence>
<keyword evidence="8 9" id="KW-0961">Cell wall biogenesis/degradation</keyword>
<keyword evidence="7 9" id="KW-0573">Peptidoglycan synthesis</keyword>
<dbReference type="GO" id="GO:0008360">
    <property type="term" value="P:regulation of cell shape"/>
    <property type="evidence" value="ECO:0007669"/>
    <property type="project" value="UniProtKB-UniRule"/>
</dbReference>
<name>A0A0G9K7F8_9BACT</name>
<proteinExistence type="inferred from homology"/>
<evidence type="ECO:0000256" key="2">
    <source>
        <dbReference type="ARBA" id="ARBA00005992"/>
    </source>
</evidence>
<dbReference type="CDD" id="cd16913">
    <property type="entry name" value="YkuD_like"/>
    <property type="match status" value="1"/>
</dbReference>
<evidence type="ECO:0000256" key="4">
    <source>
        <dbReference type="ARBA" id="ARBA00022679"/>
    </source>
</evidence>
<dbReference type="Pfam" id="PF03734">
    <property type="entry name" value="YkuD"/>
    <property type="match status" value="1"/>
</dbReference>
<dbReference type="RefSeq" id="WP_046996024.1">
    <property type="nucleotide sequence ID" value="NZ_JAIQ01000024.1"/>
</dbReference>
<keyword evidence="3" id="KW-0328">Glycosyltransferase</keyword>
<feature type="domain" description="L,D-TPase catalytic" evidence="10">
    <location>
        <begin position="93"/>
        <end position="243"/>
    </location>
</feature>
<dbReference type="PATRIC" id="fig|1447256.3.peg.162"/>
<comment type="caution">
    <text evidence="11">The sequence shown here is derived from an EMBL/GenBank/DDBJ whole genome shotgun (WGS) entry which is preliminary data.</text>
</comment>
<dbReference type="UniPathway" id="UPA00219"/>
<evidence type="ECO:0000256" key="6">
    <source>
        <dbReference type="ARBA" id="ARBA00022960"/>
    </source>
</evidence>
<evidence type="ECO:0000256" key="9">
    <source>
        <dbReference type="PROSITE-ProRule" id="PRU01373"/>
    </source>
</evidence>
<feature type="active site" description="Proton donor/acceptor" evidence="9">
    <location>
        <position position="197"/>
    </location>
</feature>
<dbReference type="EMBL" id="JAIQ01000024">
    <property type="protein sequence ID" value="KLE02497.1"/>
    <property type="molecule type" value="Genomic_DNA"/>
</dbReference>
<dbReference type="Proteomes" id="UP000035514">
    <property type="component" value="Unassembled WGS sequence"/>
</dbReference>
<dbReference type="AlphaFoldDB" id="A0A0G9K7F8"/>
<protein>
    <recommendedName>
        <fullName evidence="10">L,D-TPase catalytic domain-containing protein</fullName>
    </recommendedName>
</protein>
<dbReference type="PANTHER" id="PTHR30582">
    <property type="entry name" value="L,D-TRANSPEPTIDASE"/>
    <property type="match status" value="1"/>
</dbReference>
<dbReference type="PROSITE" id="PS52029">
    <property type="entry name" value="LD_TPASE"/>
    <property type="match status" value="1"/>
</dbReference>
<dbReference type="SUPFAM" id="SSF141523">
    <property type="entry name" value="L,D-transpeptidase catalytic domain-like"/>
    <property type="match status" value="1"/>
</dbReference>
<dbReference type="InterPro" id="IPR050979">
    <property type="entry name" value="LD-transpeptidase"/>
</dbReference>
<keyword evidence="6 9" id="KW-0133">Cell shape</keyword>
<evidence type="ECO:0000256" key="1">
    <source>
        <dbReference type="ARBA" id="ARBA00004752"/>
    </source>
</evidence>
<evidence type="ECO:0000259" key="10">
    <source>
        <dbReference type="PROSITE" id="PS52029"/>
    </source>
</evidence>
<dbReference type="PANTHER" id="PTHR30582:SF24">
    <property type="entry name" value="L,D-TRANSPEPTIDASE ERFK_SRFK-RELATED"/>
    <property type="match status" value="1"/>
</dbReference>
<accession>A0A0G9K7F8</accession>
<dbReference type="GO" id="GO:0071972">
    <property type="term" value="F:peptidoglycan L,D-transpeptidase activity"/>
    <property type="evidence" value="ECO:0007669"/>
    <property type="project" value="TreeGrafter"/>
</dbReference>
<evidence type="ECO:0000313" key="12">
    <source>
        <dbReference type="Proteomes" id="UP000035514"/>
    </source>
</evidence>
<feature type="active site" description="Nucleophile" evidence="9">
    <location>
        <position position="213"/>
    </location>
</feature>